<evidence type="ECO:0000313" key="3">
    <source>
        <dbReference type="Proteomes" id="UP000670776"/>
    </source>
</evidence>
<dbReference type="RefSeq" id="WP_209651999.1">
    <property type="nucleotide sequence ID" value="NZ_JAGJCB010000001.1"/>
</dbReference>
<protein>
    <recommendedName>
        <fullName evidence="4">YD repeat-containing protein</fullName>
    </recommendedName>
</protein>
<dbReference type="EMBL" id="JAGJCB010000001">
    <property type="protein sequence ID" value="MBP0902506.1"/>
    <property type="molecule type" value="Genomic_DNA"/>
</dbReference>
<reference evidence="2 3" key="1">
    <citation type="submission" date="2021-04" db="EMBL/GenBank/DDBJ databases">
        <title>Mariniflexile gromovii gen. nov., sp. nov., a gliding bacterium isolated from the sea urchin Strongylocentrotus intermedius.</title>
        <authorList>
            <person name="Ko S."/>
            <person name="Le V."/>
            <person name="Ahn C.-Y."/>
            <person name="Oh H.-M."/>
        </authorList>
    </citation>
    <scope>NUCLEOTIDE SEQUENCE [LARGE SCALE GENOMIC DNA]</scope>
    <source>
        <strain evidence="2 3">KCTC 12570</strain>
    </source>
</reference>
<sequence length="209" mass="24116">MKRTVLLFAGLSMVFLTASATDLNFNKENNKIDITKHYRYAQPIVFVERGVEFLIFPDGSFDFNSNYNNSNSRRNSINASYNGPRVSINYSSAHTRSPYISHDRNGIIRSIGDVHLNYDRYGKITRVGSVSIDYGKGKNATLTKVGGLKVNYNHWGEIVSIRGAVNKYNRFNDYHIDNHNTYVNNNYHNDADYYYYKQNGKIKKQKKIK</sequence>
<feature type="signal peptide" evidence="1">
    <location>
        <begin position="1"/>
        <end position="20"/>
    </location>
</feature>
<gene>
    <name evidence="2" type="ORF">J8H85_01585</name>
</gene>
<evidence type="ECO:0008006" key="4">
    <source>
        <dbReference type="Google" id="ProtNLM"/>
    </source>
</evidence>
<keyword evidence="3" id="KW-1185">Reference proteome</keyword>
<comment type="caution">
    <text evidence="2">The sequence shown here is derived from an EMBL/GenBank/DDBJ whole genome shotgun (WGS) entry which is preliminary data.</text>
</comment>
<feature type="chain" id="PRO_5045088662" description="YD repeat-containing protein" evidence="1">
    <location>
        <begin position="21"/>
        <end position="209"/>
    </location>
</feature>
<dbReference type="Proteomes" id="UP000670776">
    <property type="component" value="Unassembled WGS sequence"/>
</dbReference>
<accession>A0ABS4BPM0</accession>
<evidence type="ECO:0000313" key="2">
    <source>
        <dbReference type="EMBL" id="MBP0902506.1"/>
    </source>
</evidence>
<proteinExistence type="predicted"/>
<keyword evidence="1" id="KW-0732">Signal</keyword>
<organism evidence="2 3">
    <name type="scientific">Mariniflexile gromovii</name>
    <dbReference type="NCBI Taxonomy" id="362523"/>
    <lineage>
        <taxon>Bacteria</taxon>
        <taxon>Pseudomonadati</taxon>
        <taxon>Bacteroidota</taxon>
        <taxon>Flavobacteriia</taxon>
        <taxon>Flavobacteriales</taxon>
        <taxon>Flavobacteriaceae</taxon>
        <taxon>Mariniflexile</taxon>
    </lineage>
</organism>
<evidence type="ECO:0000256" key="1">
    <source>
        <dbReference type="SAM" id="SignalP"/>
    </source>
</evidence>
<name>A0ABS4BPM0_9FLAO</name>